<keyword evidence="1" id="KW-0001">2Fe-2S</keyword>
<dbReference type="Gene3D" id="3.40.5.90">
    <property type="entry name" value="CDGSH iron-sulfur domain, mitoNEET-type"/>
    <property type="match status" value="1"/>
</dbReference>
<evidence type="ECO:0000256" key="4">
    <source>
        <dbReference type="ARBA" id="ARBA00023014"/>
    </source>
</evidence>
<dbReference type="RefSeq" id="WP_106124921.1">
    <property type="nucleotide sequence ID" value="NZ_PVZG01000001.1"/>
</dbReference>
<dbReference type="InterPro" id="IPR042216">
    <property type="entry name" value="MitoNEET_CISD"/>
</dbReference>
<evidence type="ECO:0000259" key="6">
    <source>
        <dbReference type="SMART" id="SM00704"/>
    </source>
</evidence>
<dbReference type="Pfam" id="PF09360">
    <property type="entry name" value="zf-CDGSH"/>
    <property type="match status" value="1"/>
</dbReference>
<organism evidence="7 8">
    <name type="scientific">Pseudosporangium ferrugineum</name>
    <dbReference type="NCBI Taxonomy" id="439699"/>
    <lineage>
        <taxon>Bacteria</taxon>
        <taxon>Bacillati</taxon>
        <taxon>Actinomycetota</taxon>
        <taxon>Actinomycetes</taxon>
        <taxon>Micromonosporales</taxon>
        <taxon>Micromonosporaceae</taxon>
        <taxon>Pseudosporangium</taxon>
    </lineage>
</organism>
<evidence type="ECO:0000313" key="8">
    <source>
        <dbReference type="Proteomes" id="UP000239209"/>
    </source>
</evidence>
<dbReference type="OrthoDB" id="9800162at2"/>
<feature type="compositionally biased region" description="Low complexity" evidence="5">
    <location>
        <begin position="77"/>
        <end position="94"/>
    </location>
</feature>
<dbReference type="EMBL" id="PVZG01000001">
    <property type="protein sequence ID" value="PRY33664.1"/>
    <property type="molecule type" value="Genomic_DNA"/>
</dbReference>
<dbReference type="AlphaFoldDB" id="A0A2T0SJS6"/>
<gene>
    <name evidence="7" type="ORF">CLV70_101827</name>
</gene>
<feature type="domain" description="Iron-binding zinc finger CDGSH type" evidence="6">
    <location>
        <begin position="29"/>
        <end position="67"/>
    </location>
</feature>
<proteinExistence type="predicted"/>
<dbReference type="InterPro" id="IPR018967">
    <property type="entry name" value="FeS-contain_CDGSH-typ"/>
</dbReference>
<dbReference type="GO" id="GO:0005737">
    <property type="term" value="C:cytoplasm"/>
    <property type="evidence" value="ECO:0007669"/>
    <property type="project" value="UniProtKB-ARBA"/>
</dbReference>
<evidence type="ECO:0000256" key="1">
    <source>
        <dbReference type="ARBA" id="ARBA00022714"/>
    </source>
</evidence>
<evidence type="ECO:0000313" key="7">
    <source>
        <dbReference type="EMBL" id="PRY33664.1"/>
    </source>
</evidence>
<feature type="region of interest" description="Disordered" evidence="5">
    <location>
        <begin position="66"/>
        <end position="111"/>
    </location>
</feature>
<keyword evidence="3" id="KW-0408">Iron</keyword>
<keyword evidence="2" id="KW-0479">Metal-binding</keyword>
<keyword evidence="8" id="KW-1185">Reference proteome</keyword>
<evidence type="ECO:0000256" key="3">
    <source>
        <dbReference type="ARBA" id="ARBA00023004"/>
    </source>
</evidence>
<keyword evidence="4" id="KW-0411">Iron-sulfur</keyword>
<reference evidence="7 8" key="1">
    <citation type="submission" date="2018-03" db="EMBL/GenBank/DDBJ databases">
        <title>Genomic Encyclopedia of Archaeal and Bacterial Type Strains, Phase II (KMG-II): from individual species to whole genera.</title>
        <authorList>
            <person name="Goeker M."/>
        </authorList>
    </citation>
    <scope>NUCLEOTIDE SEQUENCE [LARGE SCALE GENOMIC DNA]</scope>
    <source>
        <strain evidence="7 8">DSM 45348</strain>
    </source>
</reference>
<dbReference type="GO" id="GO:0051537">
    <property type="term" value="F:2 iron, 2 sulfur cluster binding"/>
    <property type="evidence" value="ECO:0007669"/>
    <property type="project" value="UniProtKB-KW"/>
</dbReference>
<evidence type="ECO:0000256" key="5">
    <source>
        <dbReference type="SAM" id="MobiDB-lite"/>
    </source>
</evidence>
<evidence type="ECO:0000256" key="2">
    <source>
        <dbReference type="ARBA" id="ARBA00022723"/>
    </source>
</evidence>
<sequence>MSGQADEQGAVVVPYEDGPLLLRGRFTLRTPDGEIIEPGRGTVALCRCGKSAIKPFCDGTHKAIGFRAGTGRDTPAPREITATRETTAPRETTASGDSAAPRDSGSGPTPG</sequence>
<name>A0A2T0SJS6_9ACTN</name>
<dbReference type="Proteomes" id="UP000239209">
    <property type="component" value="Unassembled WGS sequence"/>
</dbReference>
<accession>A0A2T0SJS6</accession>
<comment type="caution">
    <text evidence="7">The sequence shown here is derived from an EMBL/GenBank/DDBJ whole genome shotgun (WGS) entry which is preliminary data.</text>
</comment>
<dbReference type="SMART" id="SM00704">
    <property type="entry name" value="ZnF_CDGSH"/>
    <property type="match status" value="1"/>
</dbReference>
<protein>
    <submittedName>
        <fullName evidence="7">CDGSH-type Zn-finger protein</fullName>
    </submittedName>
</protein>
<dbReference type="GO" id="GO:0046872">
    <property type="term" value="F:metal ion binding"/>
    <property type="evidence" value="ECO:0007669"/>
    <property type="project" value="UniProtKB-KW"/>
</dbReference>